<proteinExistence type="predicted"/>
<dbReference type="OrthoDB" id="378057at2157"/>
<dbReference type="AlphaFoldDB" id="M0MFV5"/>
<dbReference type="PATRIC" id="fig|1227455.4.peg.2731"/>
<accession>M0MFV5</accession>
<dbReference type="InParanoid" id="M0MFV5"/>
<evidence type="ECO:0000313" key="1">
    <source>
        <dbReference type="EMBL" id="EMA43554.1"/>
    </source>
</evidence>
<keyword evidence="2" id="KW-1185">Reference proteome</keyword>
<evidence type="ECO:0000313" key="2">
    <source>
        <dbReference type="Proteomes" id="UP000011669"/>
    </source>
</evidence>
<dbReference type="Proteomes" id="UP000011669">
    <property type="component" value="Unassembled WGS sequence"/>
</dbReference>
<dbReference type="EMBL" id="AOMD01000029">
    <property type="protein sequence ID" value="EMA43554.1"/>
    <property type="molecule type" value="Genomic_DNA"/>
</dbReference>
<organism evidence="1 2">
    <name type="scientific">Halococcus saccharolyticus DSM 5350</name>
    <dbReference type="NCBI Taxonomy" id="1227455"/>
    <lineage>
        <taxon>Archaea</taxon>
        <taxon>Methanobacteriati</taxon>
        <taxon>Methanobacteriota</taxon>
        <taxon>Stenosarchaea group</taxon>
        <taxon>Halobacteria</taxon>
        <taxon>Halobacteriales</taxon>
        <taxon>Halococcaceae</taxon>
        <taxon>Halococcus</taxon>
    </lineage>
</organism>
<protein>
    <submittedName>
        <fullName evidence="1">Uncharacterized protein</fullName>
    </submittedName>
</protein>
<reference evidence="1 2" key="1">
    <citation type="journal article" date="2014" name="PLoS Genet.">
        <title>Phylogenetically driven sequencing of extremely halophilic archaea reveals strategies for static and dynamic osmo-response.</title>
        <authorList>
            <person name="Becker E.A."/>
            <person name="Seitzer P.M."/>
            <person name="Tritt A."/>
            <person name="Larsen D."/>
            <person name="Krusor M."/>
            <person name="Yao A.I."/>
            <person name="Wu D."/>
            <person name="Madern D."/>
            <person name="Eisen J.A."/>
            <person name="Darling A.E."/>
            <person name="Facciotti M.T."/>
        </authorList>
    </citation>
    <scope>NUCLEOTIDE SEQUENCE [LARGE SCALE GENOMIC DNA]</scope>
    <source>
        <strain evidence="1 2">DSM 5350</strain>
    </source>
</reference>
<name>M0MFV5_9EURY</name>
<dbReference type="RefSeq" id="WP_006078534.1">
    <property type="nucleotide sequence ID" value="NZ_AOMD01000029.1"/>
</dbReference>
<gene>
    <name evidence="1" type="ORF">C449_13382</name>
</gene>
<comment type="caution">
    <text evidence="1">The sequence shown here is derived from an EMBL/GenBank/DDBJ whole genome shotgun (WGS) entry which is preliminary data.</text>
</comment>
<sequence length="122" mass="13694">MVRDIDGTDAVDRFQIDTDLLDPDESVWSLVDENGETRLYQEAPEGVVDPGGAVVLHYDNDDDKLLRVGFEGERTVVDEVDGGMTAWRGYPITDPTTGEEFEFWEELPDSDHLHLTPAELVN</sequence>